<organism evidence="1 2">
    <name type="scientific">Nocardiopsis mwathae</name>
    <dbReference type="NCBI Taxonomy" id="1472723"/>
    <lineage>
        <taxon>Bacteria</taxon>
        <taxon>Bacillati</taxon>
        <taxon>Actinomycetota</taxon>
        <taxon>Actinomycetes</taxon>
        <taxon>Streptosporangiales</taxon>
        <taxon>Nocardiopsidaceae</taxon>
        <taxon>Nocardiopsis</taxon>
    </lineage>
</organism>
<comment type="caution">
    <text evidence="1">The sequence shown here is derived from an EMBL/GenBank/DDBJ whole genome shotgun (WGS) entry which is preliminary data.</text>
</comment>
<evidence type="ECO:0000313" key="1">
    <source>
        <dbReference type="EMBL" id="MBB6171555.1"/>
    </source>
</evidence>
<dbReference type="AlphaFoldDB" id="A0A7W9YGJ6"/>
<sequence length="52" mass="5401">MIPLQTMACHDGDAFKPIPIITRIFSLSADVEGIGPVPHTPTGSAVGTRARG</sequence>
<keyword evidence="2" id="KW-1185">Reference proteome</keyword>
<proteinExistence type="predicted"/>
<dbReference type="EMBL" id="JACHDS010000001">
    <property type="protein sequence ID" value="MBB6171555.1"/>
    <property type="molecule type" value="Genomic_DNA"/>
</dbReference>
<reference evidence="1 2" key="1">
    <citation type="submission" date="2020-08" db="EMBL/GenBank/DDBJ databases">
        <title>Sequencing the genomes of 1000 actinobacteria strains.</title>
        <authorList>
            <person name="Klenk H.-P."/>
        </authorList>
    </citation>
    <scope>NUCLEOTIDE SEQUENCE [LARGE SCALE GENOMIC DNA]</scope>
    <source>
        <strain evidence="1 2">DSM 46659</strain>
    </source>
</reference>
<dbReference type="Proteomes" id="UP000546642">
    <property type="component" value="Unassembled WGS sequence"/>
</dbReference>
<protein>
    <submittedName>
        <fullName evidence="1">Uncharacterized protein</fullName>
    </submittedName>
</protein>
<evidence type="ECO:0000313" key="2">
    <source>
        <dbReference type="Proteomes" id="UP000546642"/>
    </source>
</evidence>
<name>A0A7W9YGJ6_9ACTN</name>
<accession>A0A7W9YGJ6</accession>
<gene>
    <name evidence="1" type="ORF">HNR23_001615</name>
</gene>